<evidence type="ECO:0000256" key="6">
    <source>
        <dbReference type="ARBA" id="ARBA00023136"/>
    </source>
</evidence>
<evidence type="ECO:0000313" key="9">
    <source>
        <dbReference type="Proteomes" id="UP000271974"/>
    </source>
</evidence>
<feature type="transmembrane region" description="Helical" evidence="7">
    <location>
        <begin position="26"/>
        <end position="48"/>
    </location>
</feature>
<dbReference type="InterPro" id="IPR011701">
    <property type="entry name" value="MFS"/>
</dbReference>
<comment type="caution">
    <text evidence="8">The sequence shown here is derived from an EMBL/GenBank/DDBJ whole genome shotgun (WGS) entry which is preliminary data.</text>
</comment>
<dbReference type="STRING" id="188477.A0A433TBT7"/>
<organism evidence="8 9">
    <name type="scientific">Elysia chlorotica</name>
    <name type="common">Eastern emerald elysia</name>
    <name type="synonym">Sea slug</name>
    <dbReference type="NCBI Taxonomy" id="188477"/>
    <lineage>
        <taxon>Eukaryota</taxon>
        <taxon>Metazoa</taxon>
        <taxon>Spiralia</taxon>
        <taxon>Lophotrochozoa</taxon>
        <taxon>Mollusca</taxon>
        <taxon>Gastropoda</taxon>
        <taxon>Heterobranchia</taxon>
        <taxon>Euthyneura</taxon>
        <taxon>Panpulmonata</taxon>
        <taxon>Sacoglossa</taxon>
        <taxon>Placobranchoidea</taxon>
        <taxon>Plakobranchidae</taxon>
        <taxon>Elysia</taxon>
    </lineage>
</organism>
<protein>
    <recommendedName>
        <fullName evidence="10">Major facilitator superfamily (MFS) profile domain-containing protein</fullName>
    </recommendedName>
</protein>
<dbReference type="InterPro" id="IPR050382">
    <property type="entry name" value="MFS_Na/Anion_cotransporter"/>
</dbReference>
<keyword evidence="2" id="KW-0813">Transport</keyword>
<dbReference type="OrthoDB" id="6153023at2759"/>
<comment type="subcellular location">
    <subcellularLocation>
        <location evidence="1">Membrane</location>
        <topology evidence="1">Multi-pass membrane protein</topology>
    </subcellularLocation>
</comment>
<evidence type="ECO:0000256" key="3">
    <source>
        <dbReference type="ARBA" id="ARBA00022692"/>
    </source>
</evidence>
<accession>A0A433TBT7</accession>
<dbReference type="AlphaFoldDB" id="A0A433TBT7"/>
<dbReference type="Pfam" id="PF07690">
    <property type="entry name" value="MFS_1"/>
    <property type="match status" value="1"/>
</dbReference>
<dbReference type="PANTHER" id="PTHR11662">
    <property type="entry name" value="SOLUTE CARRIER FAMILY 17"/>
    <property type="match status" value="1"/>
</dbReference>
<keyword evidence="3 7" id="KW-0812">Transmembrane</keyword>
<feature type="transmembrane region" description="Helical" evidence="7">
    <location>
        <begin position="151"/>
        <end position="172"/>
    </location>
</feature>
<evidence type="ECO:0000256" key="7">
    <source>
        <dbReference type="SAM" id="Phobius"/>
    </source>
</evidence>
<dbReference type="EMBL" id="RQTK01000474">
    <property type="protein sequence ID" value="RUS79057.1"/>
    <property type="molecule type" value="Genomic_DNA"/>
</dbReference>
<dbReference type="Proteomes" id="UP000271974">
    <property type="component" value="Unassembled WGS sequence"/>
</dbReference>
<evidence type="ECO:0000256" key="2">
    <source>
        <dbReference type="ARBA" id="ARBA00022448"/>
    </source>
</evidence>
<feature type="transmembrane region" description="Helical" evidence="7">
    <location>
        <begin position="85"/>
        <end position="107"/>
    </location>
</feature>
<proteinExistence type="predicted"/>
<dbReference type="SUPFAM" id="SSF103473">
    <property type="entry name" value="MFS general substrate transporter"/>
    <property type="match status" value="1"/>
</dbReference>
<keyword evidence="6 7" id="KW-0472">Membrane</keyword>
<sequence length="211" mass="22936">MLLTQIPTYMKEVLKFDLKSNGMYSMLPYLCMWVCIALSSVVSDSLISRDVMSRTNTRKLTSCAGLFLPALCLFAISFLDCTQQLAAVALLCGTVGLSGVAFSGYMVNHADIAPMFAGTLFGLTNVSATVPGIIAPYVVGALTPNKTREEWQVAFVIASGVYMFGGVFYYIFGNSTEEEWGVPETEDVILPSISRVARKASVFRHLSTAHL</sequence>
<dbReference type="GO" id="GO:0016020">
    <property type="term" value="C:membrane"/>
    <property type="evidence" value="ECO:0007669"/>
    <property type="project" value="UniProtKB-SubCell"/>
</dbReference>
<feature type="transmembrane region" description="Helical" evidence="7">
    <location>
        <begin position="119"/>
        <end position="139"/>
    </location>
</feature>
<dbReference type="PANTHER" id="PTHR11662:SF399">
    <property type="entry name" value="FI19708P1-RELATED"/>
    <property type="match status" value="1"/>
</dbReference>
<feature type="transmembrane region" description="Helical" evidence="7">
    <location>
        <begin position="60"/>
        <end position="79"/>
    </location>
</feature>
<evidence type="ECO:0000313" key="8">
    <source>
        <dbReference type="EMBL" id="RUS79057.1"/>
    </source>
</evidence>
<dbReference type="FunFam" id="1.20.1250.20:FF:000003">
    <property type="entry name" value="Solute carrier family 17 member 3"/>
    <property type="match status" value="1"/>
</dbReference>
<evidence type="ECO:0000256" key="1">
    <source>
        <dbReference type="ARBA" id="ARBA00004141"/>
    </source>
</evidence>
<evidence type="ECO:0000256" key="4">
    <source>
        <dbReference type="ARBA" id="ARBA00022847"/>
    </source>
</evidence>
<reference evidence="8 9" key="1">
    <citation type="submission" date="2019-01" db="EMBL/GenBank/DDBJ databases">
        <title>A draft genome assembly of the solar-powered sea slug Elysia chlorotica.</title>
        <authorList>
            <person name="Cai H."/>
            <person name="Li Q."/>
            <person name="Fang X."/>
            <person name="Li J."/>
            <person name="Curtis N.E."/>
            <person name="Altenburger A."/>
            <person name="Shibata T."/>
            <person name="Feng M."/>
            <person name="Maeda T."/>
            <person name="Schwartz J.A."/>
            <person name="Shigenobu S."/>
            <person name="Lundholm N."/>
            <person name="Nishiyama T."/>
            <person name="Yang H."/>
            <person name="Hasebe M."/>
            <person name="Li S."/>
            <person name="Pierce S.K."/>
            <person name="Wang J."/>
        </authorList>
    </citation>
    <scope>NUCLEOTIDE SEQUENCE [LARGE SCALE GENOMIC DNA]</scope>
    <source>
        <strain evidence="8">EC2010</strain>
        <tissue evidence="8">Whole organism of an adult</tissue>
    </source>
</reference>
<dbReference type="GO" id="GO:0006820">
    <property type="term" value="P:monoatomic anion transport"/>
    <property type="evidence" value="ECO:0007669"/>
    <property type="project" value="TreeGrafter"/>
</dbReference>
<evidence type="ECO:0008006" key="10">
    <source>
        <dbReference type="Google" id="ProtNLM"/>
    </source>
</evidence>
<name>A0A433TBT7_ELYCH</name>
<gene>
    <name evidence="8" type="ORF">EGW08_013183</name>
</gene>
<keyword evidence="5 7" id="KW-1133">Transmembrane helix</keyword>
<keyword evidence="4" id="KW-0769">Symport</keyword>
<keyword evidence="9" id="KW-1185">Reference proteome</keyword>
<evidence type="ECO:0000256" key="5">
    <source>
        <dbReference type="ARBA" id="ARBA00022989"/>
    </source>
</evidence>
<dbReference type="Gene3D" id="1.20.1250.20">
    <property type="entry name" value="MFS general substrate transporter like domains"/>
    <property type="match status" value="1"/>
</dbReference>
<dbReference type="GO" id="GO:0015293">
    <property type="term" value="F:symporter activity"/>
    <property type="evidence" value="ECO:0007669"/>
    <property type="project" value="UniProtKB-KW"/>
</dbReference>
<dbReference type="InterPro" id="IPR036259">
    <property type="entry name" value="MFS_trans_sf"/>
</dbReference>